<comment type="caution">
    <text evidence="2">The sequence shown here is derived from an EMBL/GenBank/DDBJ whole genome shotgun (WGS) entry which is preliminary data.</text>
</comment>
<dbReference type="EMBL" id="VSSQ01011184">
    <property type="protein sequence ID" value="MPM46207.1"/>
    <property type="molecule type" value="Genomic_DNA"/>
</dbReference>
<evidence type="ECO:0000313" key="2">
    <source>
        <dbReference type="EMBL" id="MPM46207.1"/>
    </source>
</evidence>
<feature type="region of interest" description="Disordered" evidence="1">
    <location>
        <begin position="109"/>
        <end position="143"/>
    </location>
</feature>
<sequence>MIEQARGEFLAFEQRFLLALPLGDLRQEPFVYFLQFPGSLPDHLLQGPVQRDELFLRLPKDVDGGRQTAVLLLRHAEEFPVLQDSRYLAEVDGEQGIADVEDVLFSVPQDSDEGSHGPPRRGECVEKGVLTRGEPGGNGALRLDHPGEGSVVDEGGKFLLDLLFRLGGTGESELESCVLLPEEEECSAPETDEFACALVAESEDGLYRGFRGGVRLDVVDLERDVEGVGDGNALFFQRNDPVLKLFKSEELFFHRHRRL</sequence>
<evidence type="ECO:0000256" key="1">
    <source>
        <dbReference type="SAM" id="MobiDB-lite"/>
    </source>
</evidence>
<protein>
    <submittedName>
        <fullName evidence="2">Uncharacterized protein</fullName>
    </submittedName>
</protein>
<name>A0A644ZZK1_9ZZZZ</name>
<dbReference type="AlphaFoldDB" id="A0A644ZZK1"/>
<accession>A0A644ZZK1</accession>
<proteinExistence type="predicted"/>
<gene>
    <name evidence="2" type="ORF">SDC9_92905</name>
</gene>
<organism evidence="2">
    <name type="scientific">bioreactor metagenome</name>
    <dbReference type="NCBI Taxonomy" id="1076179"/>
    <lineage>
        <taxon>unclassified sequences</taxon>
        <taxon>metagenomes</taxon>
        <taxon>ecological metagenomes</taxon>
    </lineage>
</organism>
<reference evidence="2" key="1">
    <citation type="submission" date="2019-08" db="EMBL/GenBank/DDBJ databases">
        <authorList>
            <person name="Kucharzyk K."/>
            <person name="Murdoch R.W."/>
            <person name="Higgins S."/>
            <person name="Loffler F."/>
        </authorList>
    </citation>
    <scope>NUCLEOTIDE SEQUENCE</scope>
</reference>